<protein>
    <submittedName>
        <fullName evidence="1">Uncharacterized protein</fullName>
    </submittedName>
</protein>
<comment type="caution">
    <text evidence="1">The sequence shown here is derived from an EMBL/GenBank/DDBJ whole genome shotgun (WGS) entry which is preliminary data.</text>
</comment>
<name>A0A6L9UHJ6_9HYPH</name>
<dbReference type="AlphaFoldDB" id="A0A6L9UHJ6"/>
<sequence>MPTKRMLQTLIQRFFTFPSIGGYLFTVAIPPDATEADGRIVQRPGQGKSDGMGLVDWALRGMLDMDGRRRTRSRSEHYEPWVVLAVESFEREMLVFYRRSQFKVIQTAA</sequence>
<dbReference type="RefSeq" id="WP_163992533.1">
    <property type="nucleotide sequence ID" value="NZ_WUEY01000022.1"/>
</dbReference>
<dbReference type="Proteomes" id="UP000483035">
    <property type="component" value="Unassembled WGS sequence"/>
</dbReference>
<accession>A0A6L9UHJ6</accession>
<proteinExistence type="predicted"/>
<evidence type="ECO:0000313" key="2">
    <source>
        <dbReference type="Proteomes" id="UP000483035"/>
    </source>
</evidence>
<dbReference type="EMBL" id="WUEY01000022">
    <property type="protein sequence ID" value="NEI73842.1"/>
    <property type="molecule type" value="Genomic_DNA"/>
</dbReference>
<reference evidence="1 2" key="1">
    <citation type="submission" date="2019-12" db="EMBL/GenBank/DDBJ databases">
        <title>Rhizobium genotypes associated with high levels of biological nitrogen fixation by grain legumes in a temperate-maritime cropping system.</title>
        <authorList>
            <person name="Maluk M."/>
            <person name="Francesc Ferrando Molina F."/>
            <person name="Lopez Del Egido L."/>
            <person name="Lafos M."/>
            <person name="Langarica-Fuentes A."/>
            <person name="Gebre Yohannes G."/>
            <person name="Young M.W."/>
            <person name="Martin P."/>
            <person name="Gantlett R."/>
            <person name="Kenicer G."/>
            <person name="Hawes C."/>
            <person name="Begg G.S."/>
            <person name="Quilliam R.S."/>
            <person name="Squire G.R."/>
            <person name="Poole P.S."/>
            <person name="Young P.W."/>
            <person name="Iannetta P.M."/>
            <person name="James E.K."/>
        </authorList>
    </citation>
    <scope>NUCLEOTIDE SEQUENCE [LARGE SCALE GENOMIC DNA]</scope>
    <source>
        <strain evidence="1 2">JHI1118</strain>
    </source>
</reference>
<evidence type="ECO:0000313" key="1">
    <source>
        <dbReference type="EMBL" id="NEI73842.1"/>
    </source>
</evidence>
<organism evidence="1 2">
    <name type="scientific">Rhizobium lusitanum</name>
    <dbReference type="NCBI Taxonomy" id="293958"/>
    <lineage>
        <taxon>Bacteria</taxon>
        <taxon>Pseudomonadati</taxon>
        <taxon>Pseudomonadota</taxon>
        <taxon>Alphaproteobacteria</taxon>
        <taxon>Hyphomicrobiales</taxon>
        <taxon>Rhizobiaceae</taxon>
        <taxon>Rhizobium/Agrobacterium group</taxon>
        <taxon>Rhizobium</taxon>
    </lineage>
</organism>
<gene>
    <name evidence="1" type="ORF">GR212_30255</name>
</gene>